<sequence length="290" mass="32552">MHKLSFRKVLLSARTEYVRWLVDPRMIIIVVMLVFVYSFAISPLQAAAEEMGVKINALEPFIAVANSGLIMMIVPLVFLTLVSDFPKTDNNTFLSISRTGRINWVLSQILLMVMMIITYLALIFVMSVLPCIGKCFWGNEWSDAATKYTTVFPDRAGDFVSELLPENLYNQLTIFHAAAESYLLIALYLFLLGMILLTACLFKIKVIGMVIAGGIVSIGAGLCSVYSEAMWLFPMANSIIWVHYTRYFSIPVKTMVFSYAYLCIGAVGLMIVSVLKVRNYSYDTTLTIDN</sequence>
<feature type="transmembrane region" description="Helical" evidence="1">
    <location>
        <begin position="20"/>
        <end position="41"/>
    </location>
</feature>
<gene>
    <name evidence="2" type="ORF">CUS_6640</name>
</gene>
<feature type="transmembrane region" description="Helical" evidence="1">
    <location>
        <begin position="256"/>
        <end position="275"/>
    </location>
</feature>
<feature type="transmembrane region" description="Helical" evidence="1">
    <location>
        <begin position="209"/>
        <end position="236"/>
    </location>
</feature>
<keyword evidence="1" id="KW-0472">Membrane</keyword>
<keyword evidence="1" id="KW-0812">Transmembrane</keyword>
<dbReference type="STRING" id="246199.CUS_6640"/>
<proteinExistence type="predicted"/>
<keyword evidence="1" id="KW-1133">Transmembrane helix</keyword>
<dbReference type="RefSeq" id="WP_002850042.1">
    <property type="nucleotide sequence ID" value="NZ_ADKM02000085.1"/>
</dbReference>
<organism evidence="2 3">
    <name type="scientific">Ruminococcus albus 8</name>
    <dbReference type="NCBI Taxonomy" id="246199"/>
    <lineage>
        <taxon>Bacteria</taxon>
        <taxon>Bacillati</taxon>
        <taxon>Bacillota</taxon>
        <taxon>Clostridia</taxon>
        <taxon>Eubacteriales</taxon>
        <taxon>Oscillospiraceae</taxon>
        <taxon>Ruminococcus</taxon>
    </lineage>
</organism>
<protein>
    <submittedName>
        <fullName evidence="2">Putative membrane protein</fullName>
    </submittedName>
</protein>
<comment type="caution">
    <text evidence="2">The sequence shown here is derived from an EMBL/GenBank/DDBJ whole genome shotgun (WGS) entry which is preliminary data.</text>
</comment>
<feature type="transmembrane region" description="Helical" evidence="1">
    <location>
        <begin position="182"/>
        <end position="202"/>
    </location>
</feature>
<evidence type="ECO:0000313" key="3">
    <source>
        <dbReference type="Proteomes" id="UP000004259"/>
    </source>
</evidence>
<keyword evidence="3" id="KW-1185">Reference proteome</keyword>
<feature type="transmembrane region" description="Helical" evidence="1">
    <location>
        <begin position="61"/>
        <end position="83"/>
    </location>
</feature>
<name>E9SCN6_RUMAL</name>
<evidence type="ECO:0000256" key="1">
    <source>
        <dbReference type="SAM" id="Phobius"/>
    </source>
</evidence>
<evidence type="ECO:0000313" key="2">
    <source>
        <dbReference type="EMBL" id="EGC02950.1"/>
    </source>
</evidence>
<accession>E9SCN6</accession>
<dbReference type="EMBL" id="ADKM02000085">
    <property type="protein sequence ID" value="EGC02950.1"/>
    <property type="molecule type" value="Genomic_DNA"/>
</dbReference>
<reference evidence="2 3" key="1">
    <citation type="submission" date="2011-02" db="EMBL/GenBank/DDBJ databases">
        <authorList>
            <person name="Nelson K.E."/>
            <person name="Sutton G."/>
            <person name="Torralba M."/>
            <person name="Durkin S."/>
            <person name="Harkins D."/>
            <person name="Montgomery R."/>
            <person name="Ziemer C."/>
            <person name="Klaassens E."/>
            <person name="Ocuiv P."/>
            <person name="Morrison M."/>
        </authorList>
    </citation>
    <scope>NUCLEOTIDE SEQUENCE [LARGE SCALE GENOMIC DNA]</scope>
    <source>
        <strain evidence="2 3">8</strain>
    </source>
</reference>
<dbReference type="Proteomes" id="UP000004259">
    <property type="component" value="Unassembled WGS sequence"/>
</dbReference>
<dbReference type="AlphaFoldDB" id="E9SCN6"/>
<dbReference type="OrthoDB" id="1822563at2"/>
<feature type="transmembrane region" description="Helical" evidence="1">
    <location>
        <begin position="104"/>
        <end position="129"/>
    </location>
</feature>
<dbReference type="eggNOG" id="ENOG502ZMBN">
    <property type="taxonomic scope" value="Bacteria"/>
</dbReference>